<organism evidence="15 16">
    <name type="scientific">Candidatus Pedobacter colombiensis</name>
    <dbReference type="NCBI Taxonomy" id="3121371"/>
    <lineage>
        <taxon>Bacteria</taxon>
        <taxon>Pseudomonadati</taxon>
        <taxon>Bacteroidota</taxon>
        <taxon>Sphingobacteriia</taxon>
        <taxon>Sphingobacteriales</taxon>
        <taxon>Sphingobacteriaceae</taxon>
        <taxon>Pedobacter</taxon>
    </lineage>
</organism>
<sequence length="408" mass="43099">MSIEIKVPPVGESITEVVLSRWVKNDGDVVEMDEVIAELESDKATFELTAEQAGTLKTVAAEGDTLAIGAVVCKIEDGGAAPKAAAAAPVEEKPAAAADKVAAPVAERSGESYATGTPSPSAGKILAEKGVGAASVKGTGVDGRITKEDALNAQKSAPAAKAEAPKAAVAAPVAGSRNERKEKMSPLRKTVAKRLVAVKNETAMLTTFNEVNMKPIMDLRGKYKDQFKEKFGVGLGFMSFFTKAVCEALKDFPAVNARIDGESIVYNDFADISIAVSAPKGLVVPIIRNAESMSLAQIEKTVIELATKARDSKLTIEEMTGGTFTITNGGVFGSMMSTPIINAPQSAILGMHNIIERPIAEKGEVVVRPMMYLALSYDHRIIDGRESVGFLVRVKQLLEDPARLLLGV</sequence>
<feature type="domain" description="Lipoyl-binding" evidence="13">
    <location>
        <begin position="2"/>
        <end position="76"/>
    </location>
</feature>
<dbReference type="InterPro" id="IPR023213">
    <property type="entry name" value="CAT-like_dom_sf"/>
</dbReference>
<name>A0AAJ5W7W8_9SPHI</name>
<dbReference type="CDD" id="cd06849">
    <property type="entry name" value="lipoyl_domain"/>
    <property type="match status" value="1"/>
</dbReference>
<keyword evidence="8 11" id="KW-0450">Lipoyl</keyword>
<comment type="pathway">
    <text evidence="2 11">Amino-acid degradation; L-lysine degradation via saccharopine pathway; glutaryl-CoA from L-lysine: step 6/6.</text>
</comment>
<dbReference type="Gene3D" id="3.30.559.10">
    <property type="entry name" value="Chloramphenicol acetyltransferase-like domain"/>
    <property type="match status" value="1"/>
</dbReference>
<dbReference type="Pfam" id="PF00364">
    <property type="entry name" value="Biotin_lipoyl"/>
    <property type="match status" value="1"/>
</dbReference>
<dbReference type="EMBL" id="CP119313">
    <property type="protein sequence ID" value="WEK18808.1"/>
    <property type="molecule type" value="Genomic_DNA"/>
</dbReference>
<evidence type="ECO:0000259" key="14">
    <source>
        <dbReference type="PROSITE" id="PS51826"/>
    </source>
</evidence>
<keyword evidence="7 11" id="KW-0808">Transferase</keyword>
<feature type="region of interest" description="Disordered" evidence="12">
    <location>
        <begin position="153"/>
        <end position="186"/>
    </location>
</feature>
<dbReference type="GO" id="GO:0033512">
    <property type="term" value="P:L-lysine catabolic process to acetyl-CoA via saccharopine"/>
    <property type="evidence" value="ECO:0007669"/>
    <property type="project" value="UniProtKB-UniRule"/>
</dbReference>
<feature type="compositionally biased region" description="Low complexity" evidence="12">
    <location>
        <begin position="157"/>
        <end position="174"/>
    </location>
</feature>
<dbReference type="Gene3D" id="2.40.50.100">
    <property type="match status" value="1"/>
</dbReference>
<evidence type="ECO:0000256" key="3">
    <source>
        <dbReference type="ARBA" id="ARBA00007317"/>
    </source>
</evidence>
<accession>A0AAJ5W7W8</accession>
<evidence type="ECO:0000256" key="4">
    <source>
        <dbReference type="ARBA" id="ARBA00012945"/>
    </source>
</evidence>
<dbReference type="InterPro" id="IPR036625">
    <property type="entry name" value="E3-bd_dom_sf"/>
</dbReference>
<protein>
    <recommendedName>
        <fullName evidence="5 11">Dihydrolipoyllysine-residue succinyltransferase component of 2-oxoglutarate dehydrogenase complex</fullName>
        <ecNumber evidence="4 11">2.3.1.61</ecNumber>
    </recommendedName>
    <alternativeName>
        <fullName evidence="11">2-oxoglutarate dehydrogenase complex component E2</fullName>
    </alternativeName>
</protein>
<dbReference type="InterPro" id="IPR050537">
    <property type="entry name" value="2-oxoacid_dehydrogenase"/>
</dbReference>
<dbReference type="SUPFAM" id="SSF47005">
    <property type="entry name" value="Peripheral subunit-binding domain of 2-oxo acid dehydrogenase complex"/>
    <property type="match status" value="1"/>
</dbReference>
<evidence type="ECO:0000313" key="15">
    <source>
        <dbReference type="EMBL" id="WEK18808.1"/>
    </source>
</evidence>
<evidence type="ECO:0000256" key="10">
    <source>
        <dbReference type="ARBA" id="ARBA00052761"/>
    </source>
</evidence>
<dbReference type="PANTHER" id="PTHR43416">
    <property type="entry name" value="DIHYDROLIPOYLLYSINE-RESIDUE SUCCINYLTRANSFERASE COMPONENT OF 2-OXOGLUTARATE DEHYDROGENASE COMPLEX, MITOCHONDRIAL-RELATED"/>
    <property type="match status" value="1"/>
</dbReference>
<dbReference type="InterPro" id="IPR001078">
    <property type="entry name" value="2-oxoacid_DH_actylTfrase"/>
</dbReference>
<dbReference type="NCBIfam" id="NF004309">
    <property type="entry name" value="PRK05704.1"/>
    <property type="match status" value="1"/>
</dbReference>
<dbReference type="InterPro" id="IPR004167">
    <property type="entry name" value="PSBD"/>
</dbReference>
<dbReference type="EC" id="2.3.1.61" evidence="4 11"/>
<feature type="domain" description="Peripheral subunit-binding (PSBD)" evidence="14">
    <location>
        <begin position="117"/>
        <end position="154"/>
    </location>
</feature>
<dbReference type="InterPro" id="IPR006255">
    <property type="entry name" value="SucB"/>
</dbReference>
<dbReference type="NCBIfam" id="TIGR01347">
    <property type="entry name" value="sucB"/>
    <property type="match status" value="1"/>
</dbReference>
<feature type="compositionally biased region" description="Low complexity" evidence="12">
    <location>
        <begin position="91"/>
        <end position="107"/>
    </location>
</feature>
<comment type="catalytic activity">
    <reaction evidence="10 11">
        <text>N(6)-[(R)-dihydrolipoyl]-L-lysyl-[protein] + succinyl-CoA = N(6)-[(R)-S(8)-succinyldihydrolipoyl]-L-lysyl-[protein] + CoA</text>
        <dbReference type="Rhea" id="RHEA:15213"/>
        <dbReference type="Rhea" id="RHEA-COMP:10475"/>
        <dbReference type="Rhea" id="RHEA-COMP:20092"/>
        <dbReference type="ChEBI" id="CHEBI:57287"/>
        <dbReference type="ChEBI" id="CHEBI:57292"/>
        <dbReference type="ChEBI" id="CHEBI:83100"/>
        <dbReference type="ChEBI" id="CHEBI:83120"/>
        <dbReference type="EC" id="2.3.1.61"/>
    </reaction>
</comment>
<dbReference type="FunFam" id="3.30.559.10:FF:000007">
    <property type="entry name" value="Dihydrolipoamide acetyltransferase component of pyruvate dehydrogenase complex"/>
    <property type="match status" value="1"/>
</dbReference>
<dbReference type="AlphaFoldDB" id="A0AAJ5W7W8"/>
<reference evidence="15" key="1">
    <citation type="submission" date="2023-03" db="EMBL/GenBank/DDBJ databases">
        <title>Andean soil-derived lignocellulolytic bacterial consortium as a source of novel taxa and putative plastic-active enzymes.</title>
        <authorList>
            <person name="Diaz-Garcia L."/>
            <person name="Chuvochina M."/>
            <person name="Feuerriegel G."/>
            <person name="Bunk B."/>
            <person name="Sproer C."/>
            <person name="Streit W.R."/>
            <person name="Rodriguez L.M."/>
            <person name="Overmann J."/>
            <person name="Jimenez D.J."/>
        </authorList>
    </citation>
    <scope>NUCLEOTIDE SEQUENCE</scope>
    <source>
        <strain evidence="15">MAG 3858</strain>
    </source>
</reference>
<comment type="function">
    <text evidence="1 11">E2 component of the 2-oxoglutarate dehydrogenase (OGDH) complex which catalyzes the second step in the conversion of 2-oxoglutarate to succinyl-CoA and CO(2).</text>
</comment>
<keyword evidence="9 11" id="KW-0012">Acyltransferase</keyword>
<evidence type="ECO:0000256" key="6">
    <source>
        <dbReference type="ARBA" id="ARBA00022532"/>
    </source>
</evidence>
<dbReference type="InterPro" id="IPR003016">
    <property type="entry name" value="2-oxoA_DH_lipoyl-BS"/>
</dbReference>
<dbReference type="SUPFAM" id="SSF52777">
    <property type="entry name" value="CoA-dependent acyltransferases"/>
    <property type="match status" value="1"/>
</dbReference>
<dbReference type="PROSITE" id="PS00189">
    <property type="entry name" value="LIPOYL"/>
    <property type="match status" value="1"/>
</dbReference>
<dbReference type="GO" id="GO:0005829">
    <property type="term" value="C:cytosol"/>
    <property type="evidence" value="ECO:0007669"/>
    <property type="project" value="TreeGrafter"/>
</dbReference>
<dbReference type="Pfam" id="PF02817">
    <property type="entry name" value="E3_binding"/>
    <property type="match status" value="1"/>
</dbReference>
<dbReference type="PROSITE" id="PS50968">
    <property type="entry name" value="BIOTINYL_LIPOYL"/>
    <property type="match status" value="1"/>
</dbReference>
<evidence type="ECO:0000256" key="8">
    <source>
        <dbReference type="ARBA" id="ARBA00022823"/>
    </source>
</evidence>
<dbReference type="InterPro" id="IPR011053">
    <property type="entry name" value="Single_hybrid_motif"/>
</dbReference>
<evidence type="ECO:0000256" key="9">
    <source>
        <dbReference type="ARBA" id="ARBA00023315"/>
    </source>
</evidence>
<gene>
    <name evidence="15" type="primary">odhB</name>
    <name evidence="15" type="ORF">P0Y49_18695</name>
</gene>
<evidence type="ECO:0000256" key="1">
    <source>
        <dbReference type="ARBA" id="ARBA00004052"/>
    </source>
</evidence>
<dbReference type="PANTHER" id="PTHR43416:SF5">
    <property type="entry name" value="DIHYDROLIPOYLLYSINE-RESIDUE SUCCINYLTRANSFERASE COMPONENT OF 2-OXOGLUTARATE DEHYDROGENASE COMPLEX, MITOCHONDRIAL"/>
    <property type="match status" value="1"/>
</dbReference>
<keyword evidence="6 11" id="KW-0816">Tricarboxylic acid cycle</keyword>
<evidence type="ECO:0000313" key="16">
    <source>
        <dbReference type="Proteomes" id="UP001214530"/>
    </source>
</evidence>
<evidence type="ECO:0000256" key="11">
    <source>
        <dbReference type="RuleBase" id="RU361138"/>
    </source>
</evidence>
<dbReference type="GO" id="GO:0006099">
    <property type="term" value="P:tricarboxylic acid cycle"/>
    <property type="evidence" value="ECO:0007669"/>
    <property type="project" value="UniProtKB-UniRule"/>
</dbReference>
<evidence type="ECO:0000256" key="7">
    <source>
        <dbReference type="ARBA" id="ARBA00022679"/>
    </source>
</evidence>
<evidence type="ECO:0000256" key="5">
    <source>
        <dbReference type="ARBA" id="ARBA00019511"/>
    </source>
</evidence>
<dbReference type="Proteomes" id="UP001214530">
    <property type="component" value="Chromosome"/>
</dbReference>
<dbReference type="InterPro" id="IPR000089">
    <property type="entry name" value="Biotin_lipoyl"/>
</dbReference>
<dbReference type="Pfam" id="PF00198">
    <property type="entry name" value="2-oxoacid_dh"/>
    <property type="match status" value="1"/>
</dbReference>
<evidence type="ECO:0000256" key="12">
    <source>
        <dbReference type="SAM" id="MobiDB-lite"/>
    </source>
</evidence>
<feature type="region of interest" description="Disordered" evidence="12">
    <location>
        <begin position="91"/>
        <end position="122"/>
    </location>
</feature>
<comment type="cofactor">
    <cofactor evidence="11">
        <name>(R)-lipoate</name>
        <dbReference type="ChEBI" id="CHEBI:83088"/>
    </cofactor>
    <text evidence="11">Binds 1 lipoyl cofactor covalently.</text>
</comment>
<comment type="similarity">
    <text evidence="3 11">Belongs to the 2-oxoacid dehydrogenase family.</text>
</comment>
<evidence type="ECO:0000256" key="2">
    <source>
        <dbReference type="ARBA" id="ARBA00005145"/>
    </source>
</evidence>
<dbReference type="GO" id="GO:0004149">
    <property type="term" value="F:dihydrolipoyllysine-residue succinyltransferase activity"/>
    <property type="evidence" value="ECO:0007669"/>
    <property type="project" value="UniProtKB-UniRule"/>
</dbReference>
<dbReference type="Gene3D" id="4.10.320.10">
    <property type="entry name" value="E3-binding domain"/>
    <property type="match status" value="1"/>
</dbReference>
<proteinExistence type="inferred from homology"/>
<dbReference type="PROSITE" id="PS51826">
    <property type="entry name" value="PSBD"/>
    <property type="match status" value="1"/>
</dbReference>
<dbReference type="GO" id="GO:0045252">
    <property type="term" value="C:oxoglutarate dehydrogenase complex"/>
    <property type="evidence" value="ECO:0007669"/>
    <property type="project" value="UniProtKB-UniRule"/>
</dbReference>
<dbReference type="SUPFAM" id="SSF51230">
    <property type="entry name" value="Single hybrid motif"/>
    <property type="match status" value="1"/>
</dbReference>
<evidence type="ECO:0000259" key="13">
    <source>
        <dbReference type="PROSITE" id="PS50968"/>
    </source>
</evidence>